<organism evidence="1 2">
    <name type="scientific">Malus baccata</name>
    <name type="common">Siberian crab apple</name>
    <name type="synonym">Pyrus baccata</name>
    <dbReference type="NCBI Taxonomy" id="106549"/>
    <lineage>
        <taxon>Eukaryota</taxon>
        <taxon>Viridiplantae</taxon>
        <taxon>Streptophyta</taxon>
        <taxon>Embryophyta</taxon>
        <taxon>Tracheophyta</taxon>
        <taxon>Spermatophyta</taxon>
        <taxon>Magnoliopsida</taxon>
        <taxon>eudicotyledons</taxon>
        <taxon>Gunneridae</taxon>
        <taxon>Pentapetalae</taxon>
        <taxon>rosids</taxon>
        <taxon>fabids</taxon>
        <taxon>Rosales</taxon>
        <taxon>Rosaceae</taxon>
        <taxon>Amygdaloideae</taxon>
        <taxon>Maleae</taxon>
        <taxon>Malus</taxon>
    </lineage>
</organism>
<dbReference type="Gene3D" id="1.10.340.70">
    <property type="match status" value="1"/>
</dbReference>
<dbReference type="PANTHER" id="PTHR48475">
    <property type="entry name" value="RIBONUCLEASE H"/>
    <property type="match status" value="1"/>
</dbReference>
<evidence type="ECO:0000313" key="1">
    <source>
        <dbReference type="EMBL" id="TQD98832.1"/>
    </source>
</evidence>
<evidence type="ECO:0008006" key="3">
    <source>
        <dbReference type="Google" id="ProtNLM"/>
    </source>
</evidence>
<sequence>MSLPTLLDRQDLIDICVVEAMPDDLRKPIMQYLDNPDGKDSCKTRVHATNYVMYQNELYRKGEDGLLLLCIGPQKGAQEITEVREGVCGAHKSGRKMRWVLRRHDYFWPRILKDCIEFA</sequence>
<reference evidence="1 2" key="1">
    <citation type="journal article" date="2019" name="G3 (Bethesda)">
        <title>Sequencing of a Wild Apple (Malus baccata) Genome Unravels the Differences Between Cultivated and Wild Apple Species Regarding Disease Resistance and Cold Tolerance.</title>
        <authorList>
            <person name="Chen X."/>
        </authorList>
    </citation>
    <scope>NUCLEOTIDE SEQUENCE [LARGE SCALE GENOMIC DNA]</scope>
    <source>
        <strain evidence="2">cv. Shandingzi</strain>
        <tissue evidence="1">Leaves</tissue>
    </source>
</reference>
<dbReference type="Proteomes" id="UP000315295">
    <property type="component" value="Unassembled WGS sequence"/>
</dbReference>
<accession>A0A540MKV6</accession>
<evidence type="ECO:0000313" key="2">
    <source>
        <dbReference type="Proteomes" id="UP000315295"/>
    </source>
</evidence>
<dbReference type="EMBL" id="VIEB01000246">
    <property type="protein sequence ID" value="TQD98832.1"/>
    <property type="molecule type" value="Genomic_DNA"/>
</dbReference>
<keyword evidence="2" id="KW-1185">Reference proteome</keyword>
<gene>
    <name evidence="1" type="ORF">C1H46_015475</name>
</gene>
<proteinExistence type="predicted"/>
<protein>
    <recommendedName>
        <fullName evidence="3">Integrase zinc-binding domain-containing protein</fullName>
    </recommendedName>
</protein>
<name>A0A540MKV6_MALBA</name>
<dbReference type="AlphaFoldDB" id="A0A540MKV6"/>
<comment type="caution">
    <text evidence="1">The sequence shown here is derived from an EMBL/GenBank/DDBJ whole genome shotgun (WGS) entry which is preliminary data.</text>
</comment>
<dbReference type="PANTHER" id="PTHR48475:SF1">
    <property type="entry name" value="RNASE H TYPE-1 DOMAIN-CONTAINING PROTEIN"/>
    <property type="match status" value="1"/>
</dbReference>